<dbReference type="Pfam" id="PF03006">
    <property type="entry name" value="HlyIII"/>
    <property type="match status" value="1"/>
</dbReference>
<feature type="transmembrane region" description="Helical" evidence="7">
    <location>
        <begin position="256"/>
        <end position="275"/>
    </location>
</feature>
<dbReference type="EMBL" id="HBEB01004588">
    <property type="protein sequence ID" value="CAD8268642.1"/>
    <property type="molecule type" value="Transcribed_RNA"/>
</dbReference>
<keyword evidence="10" id="KW-1185">Reference proteome</keyword>
<proteinExistence type="inferred from homology"/>
<evidence type="ECO:0000256" key="5">
    <source>
        <dbReference type="ARBA" id="ARBA00023136"/>
    </source>
</evidence>
<dbReference type="Proteomes" id="UP000751190">
    <property type="component" value="Unassembled WGS sequence"/>
</dbReference>
<dbReference type="OMA" id="EVPSWYA"/>
<evidence type="ECO:0000256" key="7">
    <source>
        <dbReference type="SAM" id="Phobius"/>
    </source>
</evidence>
<comment type="similarity">
    <text evidence="2">Belongs to the ADIPOR family.</text>
</comment>
<evidence type="ECO:0000313" key="8">
    <source>
        <dbReference type="EMBL" id="CAD8268642.1"/>
    </source>
</evidence>
<dbReference type="EMBL" id="JAGTXO010000001">
    <property type="protein sequence ID" value="KAG8470962.1"/>
    <property type="molecule type" value="Genomic_DNA"/>
</dbReference>
<feature type="binding site" evidence="6">
    <location>
        <position position="258"/>
    </location>
    <ligand>
        <name>Zn(2+)</name>
        <dbReference type="ChEBI" id="CHEBI:29105"/>
    </ligand>
</feature>
<sequence length="287" mass="31384">MAEAGVALIGDSPRPKQGPLQLYSSDFVPTELRRPWIMGGYRACPLPLRACLLSAAWPTNETLNIWTHVGASALLSRRALNARGFAGSRQDRASEAVLLYSAHACFVLSAAFHLLNTLSLRTYRILHKADVAGILGLVAACFFVGLQLGFGCAPAWRARYQMAITCGCGACAFAFVRAQSVPRFAAIAMVGLVSSAVLPIAHWAGVLASAEELELFGPRLARFFALLALGVTFWATSFPERSAPGRFDVWGHSHTWWHVCVALAIELYYALLCDYSRWREHINCRAL</sequence>
<evidence type="ECO:0000256" key="3">
    <source>
        <dbReference type="ARBA" id="ARBA00022692"/>
    </source>
</evidence>
<dbReference type="PANTHER" id="PTHR20855">
    <property type="entry name" value="ADIPOR/PROGESTIN RECEPTOR-RELATED"/>
    <property type="match status" value="1"/>
</dbReference>
<gene>
    <name evidence="9" type="ORF">KFE25_009383</name>
    <name evidence="8" type="ORF">PLUT1463_LOCUS2956</name>
</gene>
<keyword evidence="6" id="KW-0862">Zinc</keyword>
<evidence type="ECO:0000256" key="2">
    <source>
        <dbReference type="ARBA" id="ARBA00007018"/>
    </source>
</evidence>
<feature type="binding site" evidence="6">
    <location>
        <position position="113"/>
    </location>
    <ligand>
        <name>Zn(2+)</name>
        <dbReference type="ChEBI" id="CHEBI:29105"/>
    </ligand>
</feature>
<evidence type="ECO:0000313" key="10">
    <source>
        <dbReference type="Proteomes" id="UP000751190"/>
    </source>
</evidence>
<keyword evidence="5 7" id="KW-0472">Membrane</keyword>
<feature type="binding site" evidence="6">
    <location>
        <position position="254"/>
    </location>
    <ligand>
        <name>Zn(2+)</name>
        <dbReference type="ChEBI" id="CHEBI:29105"/>
    </ligand>
</feature>
<dbReference type="OrthoDB" id="529367at2759"/>
<comment type="subcellular location">
    <subcellularLocation>
        <location evidence="1">Membrane</location>
        <topology evidence="1">Multi-pass membrane protein</topology>
    </subcellularLocation>
</comment>
<dbReference type="InterPro" id="IPR004254">
    <property type="entry name" value="AdipoR/HlyIII-related"/>
</dbReference>
<name>A0A7R9ULS1_DIALT</name>
<dbReference type="GO" id="GO:0038023">
    <property type="term" value="F:signaling receptor activity"/>
    <property type="evidence" value="ECO:0007669"/>
    <property type="project" value="TreeGrafter"/>
</dbReference>
<evidence type="ECO:0000256" key="4">
    <source>
        <dbReference type="ARBA" id="ARBA00022989"/>
    </source>
</evidence>
<evidence type="ECO:0000256" key="1">
    <source>
        <dbReference type="ARBA" id="ARBA00004141"/>
    </source>
</evidence>
<dbReference type="GO" id="GO:0046872">
    <property type="term" value="F:metal ion binding"/>
    <property type="evidence" value="ECO:0007669"/>
    <property type="project" value="UniProtKB-KW"/>
</dbReference>
<feature type="transmembrane region" description="Helical" evidence="7">
    <location>
        <begin position="131"/>
        <end position="153"/>
    </location>
</feature>
<evidence type="ECO:0000256" key="6">
    <source>
        <dbReference type="PIRSR" id="PIRSR604254-1"/>
    </source>
</evidence>
<reference evidence="8" key="1">
    <citation type="submission" date="2021-01" db="EMBL/GenBank/DDBJ databases">
        <authorList>
            <person name="Corre E."/>
            <person name="Pelletier E."/>
            <person name="Niang G."/>
            <person name="Scheremetjew M."/>
            <person name="Finn R."/>
            <person name="Kale V."/>
            <person name="Holt S."/>
            <person name="Cochrane G."/>
            <person name="Meng A."/>
            <person name="Brown T."/>
            <person name="Cohen L."/>
        </authorList>
    </citation>
    <scope>NUCLEOTIDE SEQUENCE</scope>
    <source>
        <strain evidence="8">RCC1537</strain>
    </source>
</reference>
<organism evidence="8">
    <name type="scientific">Diacronema lutheri</name>
    <name type="common">Unicellular marine alga</name>
    <name type="synonym">Monochrysis lutheri</name>
    <dbReference type="NCBI Taxonomy" id="2081491"/>
    <lineage>
        <taxon>Eukaryota</taxon>
        <taxon>Haptista</taxon>
        <taxon>Haptophyta</taxon>
        <taxon>Pavlovophyceae</taxon>
        <taxon>Pavlovales</taxon>
        <taxon>Pavlovaceae</taxon>
        <taxon>Diacronema</taxon>
    </lineage>
</organism>
<keyword evidence="6" id="KW-0479">Metal-binding</keyword>
<keyword evidence="3 7" id="KW-0812">Transmembrane</keyword>
<feature type="transmembrane region" description="Helical" evidence="7">
    <location>
        <begin position="220"/>
        <end position="236"/>
    </location>
</feature>
<evidence type="ECO:0000313" key="9">
    <source>
        <dbReference type="EMBL" id="KAG8470962.1"/>
    </source>
</evidence>
<feature type="transmembrane region" description="Helical" evidence="7">
    <location>
        <begin position="184"/>
        <end position="208"/>
    </location>
</feature>
<feature type="transmembrane region" description="Helical" evidence="7">
    <location>
        <begin position="97"/>
        <end position="119"/>
    </location>
</feature>
<accession>A0A7R9ULS1</accession>
<reference evidence="9" key="2">
    <citation type="submission" date="2021-05" db="EMBL/GenBank/DDBJ databases">
        <title>The genome of the haptophyte Pavlova lutheri (Diacronema luteri, Pavlovales) - a model for lipid biosynthesis in eukaryotic algae.</title>
        <authorList>
            <person name="Hulatt C.J."/>
            <person name="Posewitz M.C."/>
        </authorList>
    </citation>
    <scope>NUCLEOTIDE SEQUENCE</scope>
    <source>
        <strain evidence="9">NIVA-4/92</strain>
    </source>
</reference>
<dbReference type="GO" id="GO:0016020">
    <property type="term" value="C:membrane"/>
    <property type="evidence" value="ECO:0007669"/>
    <property type="project" value="UniProtKB-SubCell"/>
</dbReference>
<protein>
    <submittedName>
        <fullName evidence="8">Uncharacterized protein</fullName>
    </submittedName>
</protein>
<dbReference type="PANTHER" id="PTHR20855:SF52">
    <property type="entry name" value="ADIPONECTIN RECEPTOR PROTEIN"/>
    <property type="match status" value="1"/>
</dbReference>
<keyword evidence="4 7" id="KW-1133">Transmembrane helix</keyword>
<dbReference type="AlphaFoldDB" id="A0A7R9ULS1"/>